<dbReference type="Proteomes" id="UP000703269">
    <property type="component" value="Unassembled WGS sequence"/>
</dbReference>
<reference evidence="2 3" key="1">
    <citation type="submission" date="2021-08" db="EMBL/GenBank/DDBJ databases">
        <title>Draft Genome Sequence of Phanerochaete sordida strain YK-624.</title>
        <authorList>
            <person name="Mori T."/>
            <person name="Dohra H."/>
            <person name="Suzuki T."/>
            <person name="Kawagishi H."/>
            <person name="Hirai H."/>
        </authorList>
    </citation>
    <scope>NUCLEOTIDE SEQUENCE [LARGE SCALE GENOMIC DNA]</scope>
    <source>
        <strain evidence="2 3">YK-624</strain>
    </source>
</reference>
<feature type="region of interest" description="Disordered" evidence="1">
    <location>
        <begin position="1"/>
        <end position="39"/>
    </location>
</feature>
<dbReference type="EMBL" id="BPQB01000031">
    <property type="protein sequence ID" value="GJE93226.1"/>
    <property type="molecule type" value="Genomic_DNA"/>
</dbReference>
<evidence type="ECO:0000256" key="1">
    <source>
        <dbReference type="SAM" id="MobiDB-lite"/>
    </source>
</evidence>
<dbReference type="AlphaFoldDB" id="A0A9P3GEC3"/>
<comment type="caution">
    <text evidence="2">The sequence shown here is derived from an EMBL/GenBank/DDBJ whole genome shotgun (WGS) entry which is preliminary data.</text>
</comment>
<accession>A0A9P3GEC3</accession>
<evidence type="ECO:0000313" key="2">
    <source>
        <dbReference type="EMBL" id="GJE93226.1"/>
    </source>
</evidence>
<organism evidence="2 3">
    <name type="scientific">Phanerochaete sordida</name>
    <dbReference type="NCBI Taxonomy" id="48140"/>
    <lineage>
        <taxon>Eukaryota</taxon>
        <taxon>Fungi</taxon>
        <taxon>Dikarya</taxon>
        <taxon>Basidiomycota</taxon>
        <taxon>Agaricomycotina</taxon>
        <taxon>Agaricomycetes</taxon>
        <taxon>Polyporales</taxon>
        <taxon>Phanerochaetaceae</taxon>
        <taxon>Phanerochaete</taxon>
    </lineage>
</organism>
<protein>
    <submittedName>
        <fullName evidence="2">Uncharacterized protein</fullName>
    </submittedName>
</protein>
<keyword evidence="3" id="KW-1185">Reference proteome</keyword>
<gene>
    <name evidence="2" type="ORF">PsYK624_093850</name>
</gene>
<sequence>MASVGQGAPTARADTLPRRTPVAQRAPRERAAAGSARASARHACAAVRRGLPPTECSIDPCCASGHFVWVATRLGPRCACGI</sequence>
<proteinExistence type="predicted"/>
<name>A0A9P3GEC3_9APHY</name>
<evidence type="ECO:0000313" key="3">
    <source>
        <dbReference type="Proteomes" id="UP000703269"/>
    </source>
</evidence>